<evidence type="ECO:0000256" key="8">
    <source>
        <dbReference type="ARBA" id="ARBA00022679"/>
    </source>
</evidence>
<gene>
    <name evidence="16" type="primary">coaX</name>
    <name evidence="17" type="ORF">GNH96_09775</name>
</gene>
<dbReference type="Gene3D" id="3.30.420.40">
    <property type="match status" value="2"/>
</dbReference>
<evidence type="ECO:0000256" key="11">
    <source>
        <dbReference type="ARBA" id="ARBA00022840"/>
    </source>
</evidence>
<comment type="cofactor">
    <cofactor evidence="2">
        <name>K(+)</name>
        <dbReference type="ChEBI" id="CHEBI:29103"/>
    </cofactor>
</comment>
<evidence type="ECO:0000256" key="4">
    <source>
        <dbReference type="ARBA" id="ARBA00005225"/>
    </source>
</evidence>
<evidence type="ECO:0000256" key="14">
    <source>
        <dbReference type="ARBA" id="ARBA00038036"/>
    </source>
</evidence>
<dbReference type="UniPathway" id="UPA00241">
    <property type="reaction ID" value="UER00352"/>
</dbReference>
<feature type="binding site" evidence="16">
    <location>
        <position position="94"/>
    </location>
    <ligand>
        <name>substrate</name>
    </ligand>
</feature>
<keyword evidence="12 16" id="KW-0630">Potassium</keyword>
<reference evidence="18" key="1">
    <citation type="submission" date="2019-12" db="EMBL/GenBank/DDBJ databases">
        <authorList>
            <person name="Awala S.I."/>
            <person name="Rhee S.K."/>
        </authorList>
    </citation>
    <scope>NUCLEOTIDE SEQUENCE [LARGE SCALE GENOMIC DNA]</scope>
    <source>
        <strain evidence="18">IM1</strain>
    </source>
</reference>
<evidence type="ECO:0000256" key="9">
    <source>
        <dbReference type="ARBA" id="ARBA00022741"/>
    </source>
</evidence>
<dbReference type="PANTHER" id="PTHR34265:SF1">
    <property type="entry name" value="TYPE III PANTOTHENATE KINASE"/>
    <property type="match status" value="1"/>
</dbReference>
<feature type="binding site" evidence="16">
    <location>
        <position position="176"/>
    </location>
    <ligand>
        <name>substrate</name>
    </ligand>
</feature>
<keyword evidence="10 16" id="KW-0418">Kinase</keyword>
<evidence type="ECO:0000256" key="12">
    <source>
        <dbReference type="ARBA" id="ARBA00022958"/>
    </source>
</evidence>
<organism evidence="17 18">
    <name type="scientific">Methylococcus geothermalis</name>
    <dbReference type="NCBI Taxonomy" id="2681310"/>
    <lineage>
        <taxon>Bacteria</taxon>
        <taxon>Pseudomonadati</taxon>
        <taxon>Pseudomonadota</taxon>
        <taxon>Gammaproteobacteria</taxon>
        <taxon>Methylococcales</taxon>
        <taxon>Methylococcaceae</taxon>
        <taxon>Methylococcus</taxon>
    </lineage>
</organism>
<protein>
    <recommendedName>
        <fullName evidence="15 16">Type III pantothenate kinase</fullName>
        <ecNumber evidence="6 16">2.7.1.33</ecNumber>
    </recommendedName>
    <alternativeName>
        <fullName evidence="16">PanK-III</fullName>
    </alternativeName>
    <alternativeName>
        <fullName evidence="16">Pantothenic acid kinase</fullName>
    </alternativeName>
</protein>
<comment type="subcellular location">
    <subcellularLocation>
        <location evidence="3 16">Cytoplasm</location>
    </subcellularLocation>
</comment>
<keyword evidence="7 16" id="KW-0963">Cytoplasm</keyword>
<keyword evidence="18" id="KW-1185">Reference proteome</keyword>
<evidence type="ECO:0000256" key="15">
    <source>
        <dbReference type="ARBA" id="ARBA00040883"/>
    </source>
</evidence>
<keyword evidence="13 16" id="KW-0173">Coenzyme A biosynthesis</keyword>
<dbReference type="GO" id="GO:0005524">
    <property type="term" value="F:ATP binding"/>
    <property type="evidence" value="ECO:0007669"/>
    <property type="project" value="UniProtKB-UniRule"/>
</dbReference>
<dbReference type="Proteomes" id="UP000503004">
    <property type="component" value="Chromosome"/>
</dbReference>
<evidence type="ECO:0000256" key="5">
    <source>
        <dbReference type="ARBA" id="ARBA00011738"/>
    </source>
</evidence>
<comment type="catalytic activity">
    <reaction evidence="1 16">
        <text>(R)-pantothenate + ATP = (R)-4'-phosphopantothenate + ADP + H(+)</text>
        <dbReference type="Rhea" id="RHEA:16373"/>
        <dbReference type="ChEBI" id="CHEBI:10986"/>
        <dbReference type="ChEBI" id="CHEBI:15378"/>
        <dbReference type="ChEBI" id="CHEBI:29032"/>
        <dbReference type="ChEBI" id="CHEBI:30616"/>
        <dbReference type="ChEBI" id="CHEBI:456216"/>
        <dbReference type="EC" id="2.7.1.33"/>
    </reaction>
</comment>
<keyword evidence="9 16" id="KW-0547">Nucleotide-binding</keyword>
<dbReference type="AlphaFoldDB" id="A0A858Q8M7"/>
<dbReference type="GO" id="GO:0015937">
    <property type="term" value="P:coenzyme A biosynthetic process"/>
    <property type="evidence" value="ECO:0007669"/>
    <property type="project" value="UniProtKB-UniRule"/>
</dbReference>
<dbReference type="PANTHER" id="PTHR34265">
    <property type="entry name" value="TYPE III PANTOTHENATE KINASE"/>
    <property type="match status" value="1"/>
</dbReference>
<keyword evidence="11 16" id="KW-0067">ATP-binding</keyword>
<feature type="binding site" evidence="16">
    <location>
        <begin position="6"/>
        <end position="13"/>
    </location>
    <ligand>
        <name>ATP</name>
        <dbReference type="ChEBI" id="CHEBI:30616"/>
    </ligand>
</feature>
<evidence type="ECO:0000256" key="3">
    <source>
        <dbReference type="ARBA" id="ARBA00004496"/>
    </source>
</evidence>
<keyword evidence="8 16" id="KW-0808">Transferase</keyword>
<dbReference type="GO" id="GO:0004594">
    <property type="term" value="F:pantothenate kinase activity"/>
    <property type="evidence" value="ECO:0007669"/>
    <property type="project" value="UniProtKB-UniRule"/>
</dbReference>
<dbReference type="InterPro" id="IPR004619">
    <property type="entry name" value="Type_III_PanK"/>
</dbReference>
<evidence type="ECO:0000313" key="18">
    <source>
        <dbReference type="Proteomes" id="UP000503004"/>
    </source>
</evidence>
<dbReference type="EMBL" id="CP046565">
    <property type="protein sequence ID" value="QJD30228.1"/>
    <property type="molecule type" value="Genomic_DNA"/>
</dbReference>
<dbReference type="NCBIfam" id="TIGR00671">
    <property type="entry name" value="baf"/>
    <property type="match status" value="1"/>
</dbReference>
<comment type="caution">
    <text evidence="16">Lacks conserved residue(s) required for the propagation of feature annotation.</text>
</comment>
<dbReference type="HAMAP" id="MF_01274">
    <property type="entry name" value="Pantothen_kinase_3"/>
    <property type="match status" value="1"/>
</dbReference>
<feature type="binding site" evidence="16">
    <location>
        <begin position="101"/>
        <end position="104"/>
    </location>
    <ligand>
        <name>substrate</name>
    </ligand>
</feature>
<dbReference type="SUPFAM" id="SSF53067">
    <property type="entry name" value="Actin-like ATPase domain"/>
    <property type="match status" value="2"/>
</dbReference>
<comment type="cofactor">
    <cofactor evidence="16">
        <name>NH4(+)</name>
        <dbReference type="ChEBI" id="CHEBI:28938"/>
    </cofactor>
    <cofactor evidence="16">
        <name>K(+)</name>
        <dbReference type="ChEBI" id="CHEBI:29103"/>
    </cofactor>
    <text evidence="16">A monovalent cation. Ammonium or potassium.</text>
</comment>
<dbReference type="GO" id="GO:0005737">
    <property type="term" value="C:cytoplasm"/>
    <property type="evidence" value="ECO:0007669"/>
    <property type="project" value="UniProtKB-SubCell"/>
</dbReference>
<evidence type="ECO:0000256" key="1">
    <source>
        <dbReference type="ARBA" id="ARBA00001206"/>
    </source>
</evidence>
<name>A0A858Q8M7_9GAMM</name>
<dbReference type="EC" id="2.7.1.33" evidence="6 16"/>
<evidence type="ECO:0000256" key="13">
    <source>
        <dbReference type="ARBA" id="ARBA00022993"/>
    </source>
</evidence>
<dbReference type="CDD" id="cd24015">
    <property type="entry name" value="ASKHA_NBD_PanK-III"/>
    <property type="match status" value="1"/>
</dbReference>
<sequence>MKLLVDIGNSRVKWGLSEAGRWSFGGAFPTDVPYLAAECERQMAALRRPEAVLMSNVGGVLAGEIFADWCAKHWAVPVRSVRSEASALGVVSAYPDPAQLGVDRWLGLIGARRMGQGACCIVSAGTAMTVDLLDAEGRHRGGAIAPGLAMMRSALGGLEALGGPVETFDGFFCNRTGAALSSGIVHSAVGLVRESLRQAATLLGTEPELLLTGGDAETLRPHIEASCRLVPHLVIEGLHAVAEQSP</sequence>
<evidence type="ECO:0000256" key="10">
    <source>
        <dbReference type="ARBA" id="ARBA00022777"/>
    </source>
</evidence>
<feature type="binding site" evidence="16">
    <location>
        <position position="126"/>
    </location>
    <ligand>
        <name>ATP</name>
        <dbReference type="ChEBI" id="CHEBI:30616"/>
    </ligand>
</feature>
<evidence type="ECO:0000313" key="17">
    <source>
        <dbReference type="EMBL" id="QJD30228.1"/>
    </source>
</evidence>
<dbReference type="InterPro" id="IPR043129">
    <property type="entry name" value="ATPase_NBD"/>
</dbReference>
<dbReference type="KEGG" id="metu:GNH96_09775"/>
<comment type="similarity">
    <text evidence="14 16">Belongs to the type III pantothenate kinase family.</text>
</comment>
<comment type="subunit">
    <text evidence="5 16">Homodimer.</text>
</comment>
<accession>A0A858Q8M7</accession>
<comment type="pathway">
    <text evidence="4 16">Cofactor biosynthesis; coenzyme A biosynthesis; CoA from (R)-pantothenate: step 1/5.</text>
</comment>
<evidence type="ECO:0000256" key="16">
    <source>
        <dbReference type="HAMAP-Rule" id="MF_01274"/>
    </source>
</evidence>
<comment type="function">
    <text evidence="16">Catalyzes the phosphorylation of pantothenate (Pan), the first step in CoA biosynthesis.</text>
</comment>
<proteinExistence type="inferred from homology"/>
<dbReference type="RefSeq" id="WP_169603502.1">
    <property type="nucleotide sequence ID" value="NZ_CP046565.1"/>
</dbReference>
<evidence type="ECO:0000256" key="6">
    <source>
        <dbReference type="ARBA" id="ARBA00012102"/>
    </source>
</evidence>
<evidence type="ECO:0000256" key="2">
    <source>
        <dbReference type="ARBA" id="ARBA00001958"/>
    </source>
</evidence>
<evidence type="ECO:0000256" key="7">
    <source>
        <dbReference type="ARBA" id="ARBA00022490"/>
    </source>
</evidence>
<dbReference type="Pfam" id="PF03309">
    <property type="entry name" value="Pan_kinase"/>
    <property type="match status" value="1"/>
</dbReference>
<feature type="active site" description="Proton acceptor" evidence="16">
    <location>
        <position position="103"/>
    </location>
</feature>